<feature type="non-terminal residue" evidence="2">
    <location>
        <position position="1"/>
    </location>
</feature>
<dbReference type="PANTHER" id="PTHR46965">
    <property type="entry name" value="BTB/POZ DOMAIN-CONTAINING PROTEIN 19"/>
    <property type="match status" value="1"/>
</dbReference>
<dbReference type="Gene3D" id="1.25.40.420">
    <property type="match status" value="1"/>
</dbReference>
<dbReference type="PROSITE" id="PS50097">
    <property type="entry name" value="BTB"/>
    <property type="match status" value="1"/>
</dbReference>
<dbReference type="PANTHER" id="PTHR46965:SF1">
    <property type="entry name" value="BTB_POZ DOMAIN-CONTAINING PROTEIN 19"/>
    <property type="match status" value="1"/>
</dbReference>
<dbReference type="EMBL" id="KJ187182">
    <property type="protein sequence ID" value="AIX99540.1"/>
    <property type="molecule type" value="mRNA"/>
</dbReference>
<dbReference type="AlphaFoldDB" id="A0A0A1CQK9"/>
<dbReference type="InterPro" id="IPR011333">
    <property type="entry name" value="SKP1/BTB/POZ_sf"/>
</dbReference>
<sequence>SVMACEMKKLLNNQMMSDVQFEIGPDRKLFYGHKCILAARCEIFKSMFVDQISKKETTSPLVLQEMKPDIFKYLLEYLYTNQIKLEKSSVNETIELLAIAMEFGIDDLRKVLQTFLIHLLSKDNVCKIFQTAHNLGLIQLKENCIKFLYSTIQNICDFSDLNAEMMEEIVSSDELEVNEMRLVEIIRSWAKSYSNKTDIPPHKFCKPISRHLRLGLLKPEEIAELEELNLKDNIIPAETFSLAWKMHALGPSGAGTVVIPRGKKHARKLPTSASRTSS</sequence>
<dbReference type="OrthoDB" id="45365at2759"/>
<gene>
    <name evidence="2" type="primary">btbdl</name>
</gene>
<dbReference type="Gene3D" id="3.30.710.10">
    <property type="entry name" value="Potassium Channel Kv1.1, Chain A"/>
    <property type="match status" value="1"/>
</dbReference>
<feature type="non-terminal residue" evidence="2">
    <location>
        <position position="278"/>
    </location>
</feature>
<dbReference type="InterPro" id="IPR011705">
    <property type="entry name" value="BACK"/>
</dbReference>
<dbReference type="CDD" id="cd18294">
    <property type="entry name" value="BTB_POZ_BTBD19"/>
    <property type="match status" value="1"/>
</dbReference>
<dbReference type="InterPro" id="IPR042846">
    <property type="entry name" value="BTBD19"/>
</dbReference>
<dbReference type="SMART" id="SM00875">
    <property type="entry name" value="BACK"/>
    <property type="match status" value="1"/>
</dbReference>
<organism evidence="2">
    <name type="scientific">Schmidtea mediterranea</name>
    <name type="common">Freshwater planarian flatworm</name>
    <dbReference type="NCBI Taxonomy" id="79327"/>
    <lineage>
        <taxon>Eukaryota</taxon>
        <taxon>Metazoa</taxon>
        <taxon>Spiralia</taxon>
        <taxon>Lophotrochozoa</taxon>
        <taxon>Platyhelminthes</taxon>
        <taxon>Rhabditophora</taxon>
        <taxon>Seriata</taxon>
        <taxon>Tricladida</taxon>
        <taxon>Continenticola</taxon>
        <taxon>Geoplanoidea</taxon>
        <taxon>Dugesiidae</taxon>
        <taxon>Schmidtea</taxon>
    </lineage>
</organism>
<proteinExistence type="evidence at transcript level"/>
<feature type="domain" description="BTB" evidence="1">
    <location>
        <begin position="17"/>
        <end position="87"/>
    </location>
</feature>
<evidence type="ECO:0000313" key="2">
    <source>
        <dbReference type="EMBL" id="AIX99540.1"/>
    </source>
</evidence>
<protein>
    <submittedName>
        <fullName evidence="2">Btbdl</fullName>
    </submittedName>
</protein>
<dbReference type="SUPFAM" id="SSF54695">
    <property type="entry name" value="POZ domain"/>
    <property type="match status" value="1"/>
</dbReference>
<dbReference type="SMART" id="SM00225">
    <property type="entry name" value="BTB"/>
    <property type="match status" value="1"/>
</dbReference>
<dbReference type="InterPro" id="IPR000210">
    <property type="entry name" value="BTB/POZ_dom"/>
</dbReference>
<dbReference type="Pfam" id="PF00651">
    <property type="entry name" value="BTB"/>
    <property type="match status" value="1"/>
</dbReference>
<accession>A0A0A1CQK9</accession>
<name>A0A0A1CQK9_SCHMD</name>
<evidence type="ECO:0000259" key="1">
    <source>
        <dbReference type="PROSITE" id="PS50097"/>
    </source>
</evidence>
<reference evidence="2" key="1">
    <citation type="journal article" date="2014" name="PLoS Genet.">
        <title>COE Loss-of-Function Analysis Reveals a Genetic Program Underlying Maintenance and Regeneration of the Nervous System in Planarians.</title>
        <authorList>
            <person name="Cowles M.W."/>
            <person name="Omuro K.C."/>
            <person name="Stanley B.N."/>
            <person name="Quintanilla C.G."/>
            <person name="Zayas R.M."/>
        </authorList>
    </citation>
    <scope>NUCLEOTIDE SEQUENCE</scope>
</reference>
<dbReference type="Pfam" id="PF07707">
    <property type="entry name" value="BACK"/>
    <property type="match status" value="1"/>
</dbReference>